<dbReference type="PROSITE" id="PS50950">
    <property type="entry name" value="ZF_THAP"/>
    <property type="match status" value="1"/>
</dbReference>
<evidence type="ECO:0000313" key="9">
    <source>
        <dbReference type="EMBL" id="KAH8035789.1"/>
    </source>
</evidence>
<dbReference type="Proteomes" id="UP000821866">
    <property type="component" value="Chromosome 11"/>
</dbReference>
<feature type="coiled-coil region" evidence="6">
    <location>
        <begin position="199"/>
        <end position="226"/>
    </location>
</feature>
<dbReference type="AlphaFoldDB" id="A0A9J6ENP9"/>
<keyword evidence="3" id="KW-0862">Zinc</keyword>
<dbReference type="SUPFAM" id="SSF57716">
    <property type="entry name" value="Glucocorticoid receptor-like (DNA-binding domain)"/>
    <property type="match status" value="1"/>
</dbReference>
<evidence type="ECO:0000256" key="4">
    <source>
        <dbReference type="ARBA" id="ARBA00023125"/>
    </source>
</evidence>
<keyword evidence="2 5" id="KW-0863">Zinc-finger</keyword>
<comment type="caution">
    <text evidence="9">The sequence shown here is derived from an EMBL/GenBank/DDBJ whole genome shotgun (WGS) entry which is preliminary data.</text>
</comment>
<evidence type="ECO:0000256" key="5">
    <source>
        <dbReference type="PROSITE-ProRule" id="PRU00309"/>
    </source>
</evidence>
<keyword evidence="6" id="KW-0175">Coiled coil</keyword>
<reference evidence="9" key="2">
    <citation type="submission" date="2021-09" db="EMBL/GenBank/DDBJ databases">
        <authorList>
            <person name="Jia N."/>
            <person name="Wang J."/>
            <person name="Shi W."/>
            <person name="Du L."/>
            <person name="Sun Y."/>
            <person name="Zhan W."/>
            <person name="Jiang J."/>
            <person name="Wang Q."/>
            <person name="Zhang B."/>
            <person name="Ji P."/>
            <person name="Sakyi L.B."/>
            <person name="Cui X."/>
            <person name="Yuan T."/>
            <person name="Jiang B."/>
            <person name="Yang W."/>
            <person name="Lam T.T.-Y."/>
            <person name="Chang Q."/>
            <person name="Ding S."/>
            <person name="Wang X."/>
            <person name="Zhu J."/>
            <person name="Ruan X."/>
            <person name="Zhao L."/>
            <person name="Wei J."/>
            <person name="Que T."/>
            <person name="Du C."/>
            <person name="Cheng J."/>
            <person name="Dai P."/>
            <person name="Han X."/>
            <person name="Huang E."/>
            <person name="Gao Y."/>
            <person name="Liu J."/>
            <person name="Shao H."/>
            <person name="Ye R."/>
            <person name="Li L."/>
            <person name="Wei W."/>
            <person name="Wang X."/>
            <person name="Wang C."/>
            <person name="Huo Q."/>
            <person name="Li W."/>
            <person name="Guo W."/>
            <person name="Chen H."/>
            <person name="Chen S."/>
            <person name="Zhou L."/>
            <person name="Zhou L."/>
            <person name="Ni X."/>
            <person name="Tian J."/>
            <person name="Zhou Y."/>
            <person name="Sheng Y."/>
            <person name="Liu T."/>
            <person name="Pan Y."/>
            <person name="Xia L."/>
            <person name="Li J."/>
            <person name="Zhao F."/>
            <person name="Cao W."/>
        </authorList>
    </citation>
    <scope>NUCLEOTIDE SEQUENCE</scope>
    <source>
        <strain evidence="9">Rmic-2018</strain>
        <tissue evidence="9">Larvae</tissue>
    </source>
</reference>
<dbReference type="InterPro" id="IPR026516">
    <property type="entry name" value="THAP1/10"/>
</dbReference>
<evidence type="ECO:0000256" key="6">
    <source>
        <dbReference type="SAM" id="Coils"/>
    </source>
</evidence>
<dbReference type="PANTHER" id="PTHR46600:SF11">
    <property type="entry name" value="THAP DOMAIN-CONTAINING PROTEIN 10"/>
    <property type="match status" value="1"/>
</dbReference>
<feature type="compositionally biased region" description="Low complexity" evidence="7">
    <location>
        <begin position="94"/>
        <end position="103"/>
    </location>
</feature>
<dbReference type="VEuPathDB" id="VectorBase:LOC119180985"/>
<dbReference type="SMART" id="SM00692">
    <property type="entry name" value="DM3"/>
    <property type="match status" value="1"/>
</dbReference>
<dbReference type="SMART" id="SM00980">
    <property type="entry name" value="THAP"/>
    <property type="match status" value="1"/>
</dbReference>
<keyword evidence="10" id="KW-1185">Reference proteome</keyword>
<dbReference type="GO" id="GO:0043565">
    <property type="term" value="F:sequence-specific DNA binding"/>
    <property type="evidence" value="ECO:0007669"/>
    <property type="project" value="InterPro"/>
</dbReference>
<feature type="compositionally biased region" description="Basic residues" evidence="7">
    <location>
        <begin position="139"/>
        <end position="158"/>
    </location>
</feature>
<dbReference type="OrthoDB" id="6503477at2759"/>
<evidence type="ECO:0000313" key="10">
    <source>
        <dbReference type="Proteomes" id="UP000821866"/>
    </source>
</evidence>
<protein>
    <recommendedName>
        <fullName evidence="8">THAP-type domain-containing protein</fullName>
    </recommendedName>
</protein>
<organism evidence="9 10">
    <name type="scientific">Rhipicephalus microplus</name>
    <name type="common">Cattle tick</name>
    <name type="synonym">Boophilus microplus</name>
    <dbReference type="NCBI Taxonomy" id="6941"/>
    <lineage>
        <taxon>Eukaryota</taxon>
        <taxon>Metazoa</taxon>
        <taxon>Ecdysozoa</taxon>
        <taxon>Arthropoda</taxon>
        <taxon>Chelicerata</taxon>
        <taxon>Arachnida</taxon>
        <taxon>Acari</taxon>
        <taxon>Parasitiformes</taxon>
        <taxon>Ixodida</taxon>
        <taxon>Ixodoidea</taxon>
        <taxon>Ixodidae</taxon>
        <taxon>Rhipicephalinae</taxon>
        <taxon>Rhipicephalus</taxon>
        <taxon>Boophilus</taxon>
    </lineage>
</organism>
<accession>A0A9J6ENP9</accession>
<gene>
    <name evidence="9" type="ORF">HPB51_008616</name>
</gene>
<evidence type="ECO:0000256" key="1">
    <source>
        <dbReference type="ARBA" id="ARBA00022723"/>
    </source>
</evidence>
<evidence type="ECO:0000256" key="3">
    <source>
        <dbReference type="ARBA" id="ARBA00022833"/>
    </source>
</evidence>
<feature type="region of interest" description="Disordered" evidence="7">
    <location>
        <begin position="125"/>
        <end position="172"/>
    </location>
</feature>
<feature type="domain" description="THAP-type" evidence="8">
    <location>
        <begin position="1"/>
        <end position="79"/>
    </location>
</feature>
<proteinExistence type="predicted"/>
<dbReference type="InterPro" id="IPR006612">
    <property type="entry name" value="THAP_Znf"/>
</dbReference>
<keyword evidence="1" id="KW-0479">Metal-binding</keyword>
<feature type="region of interest" description="Disordered" evidence="7">
    <location>
        <begin position="75"/>
        <end position="112"/>
    </location>
</feature>
<name>A0A9J6ENP9_RHIMP</name>
<reference evidence="9" key="1">
    <citation type="journal article" date="2020" name="Cell">
        <title>Large-Scale Comparative Analyses of Tick Genomes Elucidate Their Genetic Diversity and Vector Capacities.</title>
        <authorList>
            <consortium name="Tick Genome and Microbiome Consortium (TIGMIC)"/>
            <person name="Jia N."/>
            <person name="Wang J."/>
            <person name="Shi W."/>
            <person name="Du L."/>
            <person name="Sun Y."/>
            <person name="Zhan W."/>
            <person name="Jiang J.F."/>
            <person name="Wang Q."/>
            <person name="Zhang B."/>
            <person name="Ji P."/>
            <person name="Bell-Sakyi L."/>
            <person name="Cui X.M."/>
            <person name="Yuan T.T."/>
            <person name="Jiang B.G."/>
            <person name="Yang W.F."/>
            <person name="Lam T.T."/>
            <person name="Chang Q.C."/>
            <person name="Ding S.J."/>
            <person name="Wang X.J."/>
            <person name="Zhu J.G."/>
            <person name="Ruan X.D."/>
            <person name="Zhao L."/>
            <person name="Wei J.T."/>
            <person name="Ye R.Z."/>
            <person name="Que T.C."/>
            <person name="Du C.H."/>
            <person name="Zhou Y.H."/>
            <person name="Cheng J.X."/>
            <person name="Dai P.F."/>
            <person name="Guo W.B."/>
            <person name="Han X.H."/>
            <person name="Huang E.J."/>
            <person name="Li L.F."/>
            <person name="Wei W."/>
            <person name="Gao Y.C."/>
            <person name="Liu J.Z."/>
            <person name="Shao H.Z."/>
            <person name="Wang X."/>
            <person name="Wang C.C."/>
            <person name="Yang T.C."/>
            <person name="Huo Q.B."/>
            <person name="Li W."/>
            <person name="Chen H.Y."/>
            <person name="Chen S.E."/>
            <person name="Zhou L.G."/>
            <person name="Ni X.B."/>
            <person name="Tian J.H."/>
            <person name="Sheng Y."/>
            <person name="Liu T."/>
            <person name="Pan Y.S."/>
            <person name="Xia L.Y."/>
            <person name="Li J."/>
            <person name="Zhao F."/>
            <person name="Cao W.C."/>
        </authorList>
    </citation>
    <scope>NUCLEOTIDE SEQUENCE</scope>
    <source>
        <strain evidence="9">Rmic-2018</strain>
    </source>
</reference>
<evidence type="ECO:0000259" key="8">
    <source>
        <dbReference type="PROSITE" id="PS50950"/>
    </source>
</evidence>
<dbReference type="Pfam" id="PF05485">
    <property type="entry name" value="THAP"/>
    <property type="match status" value="1"/>
</dbReference>
<evidence type="ECO:0000256" key="2">
    <source>
        <dbReference type="ARBA" id="ARBA00022771"/>
    </source>
</evidence>
<dbReference type="GO" id="GO:0008270">
    <property type="term" value="F:zinc ion binding"/>
    <property type="evidence" value="ECO:0007669"/>
    <property type="project" value="UniProtKB-KW"/>
</dbReference>
<evidence type="ECO:0000256" key="7">
    <source>
        <dbReference type="SAM" id="MobiDB-lite"/>
    </source>
</evidence>
<keyword evidence="4 5" id="KW-0238">DNA-binding</keyword>
<dbReference type="EMBL" id="JABSTU010000003">
    <property type="protein sequence ID" value="KAH8035789.1"/>
    <property type="molecule type" value="Genomic_DNA"/>
</dbReference>
<sequence>MPGCCVPFCSNHSRNGWRLYRFPREPNRRLQWTANVNRDQWQPSYASSVCEIHFLEESFEQHRADGWRKLKPNAVPTLFPRNKPARGRKSPKLAAGAAATPGANDGSVSTEAPEGFASTEVEVHMLPSSNGNDPPTRVSRAKARPARTRRTTRRRTVTQKRDVPNAVPSKSLCSKSSCVESREKLADMTRIHDELVEAYAVANSTVNALRSRVDELESTVEILRQHLRHRESGDLQPPS</sequence>
<dbReference type="PANTHER" id="PTHR46600">
    <property type="entry name" value="THAP DOMAIN-CONTAINING"/>
    <property type="match status" value="1"/>
</dbReference>